<sequence>MGPGGADPPGARTSAPTASPLAAGGRAAGGGLWMGQERAQEAKDKARLRTW</sequence>
<dbReference type="Proteomes" id="UP000006039">
    <property type="component" value="Unassembled WGS sequence"/>
</dbReference>
<accession>J3P5G4</accession>
<dbReference type="RefSeq" id="XP_009224859.1">
    <property type="nucleotide sequence ID" value="XM_009226595.1"/>
</dbReference>
<evidence type="ECO:0000313" key="4">
    <source>
        <dbReference type="Proteomes" id="UP000006039"/>
    </source>
</evidence>
<proteinExistence type="predicted"/>
<reference evidence="3" key="4">
    <citation type="journal article" date="2015" name="G3 (Bethesda)">
        <title>Genome sequences of three phytopathogenic species of the Magnaporthaceae family of fungi.</title>
        <authorList>
            <person name="Okagaki L.H."/>
            <person name="Nunes C.C."/>
            <person name="Sailsbery J."/>
            <person name="Clay B."/>
            <person name="Brown D."/>
            <person name="John T."/>
            <person name="Oh Y."/>
            <person name="Young N."/>
            <person name="Fitzgerald M."/>
            <person name="Haas B.J."/>
            <person name="Zeng Q."/>
            <person name="Young S."/>
            <person name="Adiconis X."/>
            <person name="Fan L."/>
            <person name="Levin J.Z."/>
            <person name="Mitchell T.K."/>
            <person name="Okubara P.A."/>
            <person name="Farman M.L."/>
            <person name="Kohn L.M."/>
            <person name="Birren B."/>
            <person name="Ma L.-J."/>
            <person name="Dean R.A."/>
        </authorList>
    </citation>
    <scope>NUCLEOTIDE SEQUENCE</scope>
    <source>
        <strain evidence="3">R3-111a-1</strain>
    </source>
</reference>
<dbReference type="GeneID" id="20349211"/>
<feature type="compositionally biased region" description="Basic and acidic residues" evidence="1">
    <location>
        <begin position="38"/>
        <end position="51"/>
    </location>
</feature>
<keyword evidence="4" id="KW-1185">Reference proteome</keyword>
<reference evidence="3" key="5">
    <citation type="submission" date="2018-04" db="UniProtKB">
        <authorList>
            <consortium name="EnsemblFungi"/>
        </authorList>
    </citation>
    <scope>IDENTIFICATION</scope>
    <source>
        <strain evidence="3">R3-111a-1</strain>
    </source>
</reference>
<feature type="region of interest" description="Disordered" evidence="1">
    <location>
        <begin position="1"/>
        <end position="51"/>
    </location>
</feature>
<reference evidence="4" key="1">
    <citation type="submission" date="2010-07" db="EMBL/GenBank/DDBJ databases">
        <title>The genome sequence of Gaeumannomyces graminis var. tritici strain R3-111a-1.</title>
        <authorList>
            <consortium name="The Broad Institute Genome Sequencing Platform"/>
            <person name="Ma L.-J."/>
            <person name="Dead R."/>
            <person name="Young S."/>
            <person name="Zeng Q."/>
            <person name="Koehrsen M."/>
            <person name="Alvarado L."/>
            <person name="Berlin A."/>
            <person name="Chapman S.B."/>
            <person name="Chen Z."/>
            <person name="Freedman E."/>
            <person name="Gellesch M."/>
            <person name="Goldberg J."/>
            <person name="Griggs A."/>
            <person name="Gujja S."/>
            <person name="Heilman E.R."/>
            <person name="Heiman D."/>
            <person name="Hepburn T."/>
            <person name="Howarth C."/>
            <person name="Jen D."/>
            <person name="Larson L."/>
            <person name="Mehta T."/>
            <person name="Neiman D."/>
            <person name="Pearson M."/>
            <person name="Roberts A."/>
            <person name="Saif S."/>
            <person name="Shea T."/>
            <person name="Shenoy N."/>
            <person name="Sisk P."/>
            <person name="Stolte C."/>
            <person name="Sykes S."/>
            <person name="Walk T."/>
            <person name="White J."/>
            <person name="Yandava C."/>
            <person name="Haas B."/>
            <person name="Nusbaum C."/>
            <person name="Birren B."/>
        </authorList>
    </citation>
    <scope>NUCLEOTIDE SEQUENCE [LARGE SCALE GENOMIC DNA]</scope>
    <source>
        <strain evidence="4">R3-111a-1</strain>
    </source>
</reference>
<dbReference type="EnsemblFungi" id="EJT74915">
    <property type="protein sequence ID" value="EJT74915"/>
    <property type="gene ID" value="GGTG_08753"/>
</dbReference>
<name>J3P5G4_GAET3</name>
<evidence type="ECO:0000313" key="3">
    <source>
        <dbReference type="EnsemblFungi" id="EJT74915"/>
    </source>
</evidence>
<evidence type="ECO:0000313" key="2">
    <source>
        <dbReference type="EMBL" id="EJT74915.1"/>
    </source>
</evidence>
<gene>
    <name evidence="3" type="primary">20349211</name>
    <name evidence="2" type="ORF">GGTG_08753</name>
</gene>
<dbReference type="HOGENOM" id="CLU_3106470_0_0_1"/>
<dbReference type="EMBL" id="GL385398">
    <property type="protein sequence ID" value="EJT74915.1"/>
    <property type="molecule type" value="Genomic_DNA"/>
</dbReference>
<protein>
    <submittedName>
        <fullName evidence="2 3">Uncharacterized protein</fullName>
    </submittedName>
</protein>
<organism evidence="2">
    <name type="scientific">Gaeumannomyces tritici (strain R3-111a-1)</name>
    <name type="common">Wheat and barley take-all root rot fungus</name>
    <name type="synonym">Gaeumannomyces graminis var. tritici</name>
    <dbReference type="NCBI Taxonomy" id="644352"/>
    <lineage>
        <taxon>Eukaryota</taxon>
        <taxon>Fungi</taxon>
        <taxon>Dikarya</taxon>
        <taxon>Ascomycota</taxon>
        <taxon>Pezizomycotina</taxon>
        <taxon>Sordariomycetes</taxon>
        <taxon>Sordariomycetidae</taxon>
        <taxon>Magnaporthales</taxon>
        <taxon>Magnaporthaceae</taxon>
        <taxon>Gaeumannomyces</taxon>
    </lineage>
</organism>
<dbReference type="AlphaFoldDB" id="J3P5G4"/>
<reference evidence="2" key="3">
    <citation type="submission" date="2010-09" db="EMBL/GenBank/DDBJ databases">
        <title>Annotation of Gaeumannomyces graminis var. tritici R3-111a-1.</title>
        <authorList>
            <consortium name="The Broad Institute Genome Sequencing Platform"/>
            <person name="Ma L.-J."/>
            <person name="Dead R."/>
            <person name="Young S.K."/>
            <person name="Zeng Q."/>
            <person name="Gargeya S."/>
            <person name="Fitzgerald M."/>
            <person name="Haas B."/>
            <person name="Abouelleil A."/>
            <person name="Alvarado L."/>
            <person name="Arachchi H.M."/>
            <person name="Berlin A."/>
            <person name="Brown A."/>
            <person name="Chapman S.B."/>
            <person name="Chen Z."/>
            <person name="Dunbar C."/>
            <person name="Freedman E."/>
            <person name="Gearin G."/>
            <person name="Gellesch M."/>
            <person name="Goldberg J."/>
            <person name="Griggs A."/>
            <person name="Gujja S."/>
            <person name="Heiman D."/>
            <person name="Howarth C."/>
            <person name="Larson L."/>
            <person name="Lui A."/>
            <person name="MacDonald P.J.P."/>
            <person name="Mehta T."/>
            <person name="Montmayeur A."/>
            <person name="Murphy C."/>
            <person name="Neiman D."/>
            <person name="Pearson M."/>
            <person name="Priest M."/>
            <person name="Roberts A."/>
            <person name="Saif S."/>
            <person name="Shea T."/>
            <person name="Shenoy N."/>
            <person name="Sisk P."/>
            <person name="Stolte C."/>
            <person name="Sykes S."/>
            <person name="Yandava C."/>
            <person name="Wortman J."/>
            <person name="Nusbaum C."/>
            <person name="Birren B."/>
        </authorList>
    </citation>
    <scope>NUCLEOTIDE SEQUENCE</scope>
    <source>
        <strain evidence="2">R3-111a-1</strain>
    </source>
</reference>
<dbReference type="VEuPathDB" id="FungiDB:GGTG_08753"/>
<reference evidence="2" key="2">
    <citation type="submission" date="2010-07" db="EMBL/GenBank/DDBJ databases">
        <authorList>
            <consortium name="The Broad Institute Genome Sequencing Platform"/>
            <consortium name="Broad Institute Genome Sequencing Center for Infectious Disease"/>
            <person name="Ma L.-J."/>
            <person name="Dead R."/>
            <person name="Young S."/>
            <person name="Zeng Q."/>
            <person name="Koehrsen M."/>
            <person name="Alvarado L."/>
            <person name="Berlin A."/>
            <person name="Chapman S.B."/>
            <person name="Chen Z."/>
            <person name="Freedman E."/>
            <person name="Gellesch M."/>
            <person name="Goldberg J."/>
            <person name="Griggs A."/>
            <person name="Gujja S."/>
            <person name="Heilman E.R."/>
            <person name="Heiman D."/>
            <person name="Hepburn T."/>
            <person name="Howarth C."/>
            <person name="Jen D."/>
            <person name="Larson L."/>
            <person name="Mehta T."/>
            <person name="Neiman D."/>
            <person name="Pearson M."/>
            <person name="Roberts A."/>
            <person name="Saif S."/>
            <person name="Shea T."/>
            <person name="Shenoy N."/>
            <person name="Sisk P."/>
            <person name="Stolte C."/>
            <person name="Sykes S."/>
            <person name="Walk T."/>
            <person name="White J."/>
            <person name="Yandava C."/>
            <person name="Haas B."/>
            <person name="Nusbaum C."/>
            <person name="Birren B."/>
        </authorList>
    </citation>
    <scope>NUCLEOTIDE SEQUENCE</scope>
    <source>
        <strain evidence="2">R3-111a-1</strain>
    </source>
</reference>
<evidence type="ECO:0000256" key="1">
    <source>
        <dbReference type="SAM" id="MobiDB-lite"/>
    </source>
</evidence>